<evidence type="ECO:0000259" key="1">
    <source>
        <dbReference type="PROSITE" id="PS51677"/>
    </source>
</evidence>
<dbReference type="Proteomes" id="UP001317705">
    <property type="component" value="Chromosome"/>
</dbReference>
<sequence length="282" mass="32527">MLNALTIDVEDYFQVTAFERHVRRDEWGQFPLRVERNTGRILDLLDEYGVRATFFVLGWIAERAPRLVKEIQRRGHEIACHGYGHQLIYRIGPDKFREDIATARAILEQLCGERVCGYRAPSYSITRKSLWALDILIEEGFTYDSSIFPVIHDTYGIPDASRFPGRLSCAAGDIREFPLSTLPVRLIGKEFRLPIAGGGYLRLFPSWVIGNGIARINELERQPAVLYFHPWEIDPDQPRIQAGFKSRFRHYLNLHRTEQKLKDLLGQLQFGPMRDVLDGCIP</sequence>
<dbReference type="InterPro" id="IPR014344">
    <property type="entry name" value="XrtA_polysacc_deacetyl"/>
</dbReference>
<dbReference type="InterPro" id="IPR011330">
    <property type="entry name" value="Glyco_hydro/deAcase_b/a-brl"/>
</dbReference>
<evidence type="ECO:0000313" key="3">
    <source>
        <dbReference type="Proteomes" id="UP001317705"/>
    </source>
</evidence>
<dbReference type="PROSITE" id="PS51677">
    <property type="entry name" value="NODB"/>
    <property type="match status" value="1"/>
</dbReference>
<keyword evidence="3" id="KW-1185">Reference proteome</keyword>
<evidence type="ECO:0000313" key="2">
    <source>
        <dbReference type="EMBL" id="BDV43047.1"/>
    </source>
</evidence>
<dbReference type="InterPro" id="IPR022560">
    <property type="entry name" value="DUF3473"/>
</dbReference>
<dbReference type="RefSeq" id="WP_281999163.1">
    <property type="nucleotide sequence ID" value="NZ_AP027151.1"/>
</dbReference>
<dbReference type="Pfam" id="PF11959">
    <property type="entry name" value="DUF3473"/>
    <property type="match status" value="1"/>
</dbReference>
<gene>
    <name evidence="2" type="ORF">GURASL_19700</name>
</gene>
<feature type="domain" description="NodB homology" evidence="1">
    <location>
        <begin position="24"/>
        <end position="282"/>
    </location>
</feature>
<accession>A0ABM8EKL4</accession>
<dbReference type="SUPFAM" id="SSF88713">
    <property type="entry name" value="Glycoside hydrolase/deacetylase"/>
    <property type="match status" value="1"/>
</dbReference>
<reference evidence="2 3" key="1">
    <citation type="submission" date="2022-12" db="EMBL/GenBank/DDBJ databases">
        <title>Polyphasic characterization of Geotalea uranireducens NIT-SL11 newly isolated from a complex of sewage sludge and microbially reduced graphene oxide.</title>
        <authorList>
            <person name="Xie L."/>
            <person name="Yoshida N."/>
            <person name="Meng L."/>
        </authorList>
    </citation>
    <scope>NUCLEOTIDE SEQUENCE [LARGE SCALE GENOMIC DNA]</scope>
    <source>
        <strain evidence="2 3">NIT-SL11</strain>
    </source>
</reference>
<organism evidence="2 3">
    <name type="scientific">Geotalea uraniireducens</name>
    <dbReference type="NCBI Taxonomy" id="351604"/>
    <lineage>
        <taxon>Bacteria</taxon>
        <taxon>Pseudomonadati</taxon>
        <taxon>Thermodesulfobacteriota</taxon>
        <taxon>Desulfuromonadia</taxon>
        <taxon>Geobacterales</taxon>
        <taxon>Geobacteraceae</taxon>
        <taxon>Geotalea</taxon>
    </lineage>
</organism>
<dbReference type="InterPro" id="IPR002509">
    <property type="entry name" value="NODB_dom"/>
</dbReference>
<dbReference type="NCBIfam" id="TIGR03006">
    <property type="entry name" value="pepcterm_polyde"/>
    <property type="match status" value="1"/>
</dbReference>
<name>A0ABM8EKL4_9BACT</name>
<dbReference type="PANTHER" id="PTHR47561">
    <property type="entry name" value="POLYSACCHARIDE DEACETYLASE FAMILY PROTEIN (AFU_ORTHOLOGUE AFUA_6G05030)"/>
    <property type="match status" value="1"/>
</dbReference>
<dbReference type="Gene3D" id="3.20.20.370">
    <property type="entry name" value="Glycoside hydrolase/deacetylase"/>
    <property type="match status" value="1"/>
</dbReference>
<dbReference type="Pfam" id="PF01522">
    <property type="entry name" value="Polysacc_deac_1"/>
    <property type="match status" value="1"/>
</dbReference>
<dbReference type="PANTHER" id="PTHR47561:SF1">
    <property type="entry name" value="POLYSACCHARIDE DEACETYLASE FAMILY PROTEIN (AFU_ORTHOLOGUE AFUA_6G05030)"/>
    <property type="match status" value="1"/>
</dbReference>
<dbReference type="InterPro" id="IPR045235">
    <property type="entry name" value="PuuE_HpPgdA-like"/>
</dbReference>
<proteinExistence type="predicted"/>
<protein>
    <submittedName>
        <fullName evidence="2">Polysaccharide deacetylase</fullName>
    </submittedName>
</protein>
<dbReference type="EMBL" id="AP027151">
    <property type="protein sequence ID" value="BDV43047.1"/>
    <property type="molecule type" value="Genomic_DNA"/>
</dbReference>
<dbReference type="CDD" id="cd10941">
    <property type="entry name" value="CE4_PuuE_HpPgdA_like_2"/>
    <property type="match status" value="1"/>
</dbReference>